<sequence length="350" mass="36453">MTFCPQTLPARHPQSPASSQQGAGGSARGPLRRAALPTHRTLQAALKAKGPQEREAVVGGRGSFPLGPLVPAVLQAPQGAQAAPSVPPPCLVPAPSPLLQSIFSDREPGRYCGGEQGRGRRAVIAGPAGPNSPPAAPALRLLHAARADPTESEPGPRLRAAVDVSTLARGTGVRGPGRGATASRLLLALLWLLLLLPPPAGAWYKHVASPRYHTVGRAAGLLMGLRRSPYMWRRAAGPLAWDTLDLGALPQGPSARNTLSLGPAALDALLLPSGAQRPWEARRRSPGAGLPVSEPRNLRAPESARQPERRPGAYSWTSAEQARAFGESPAQSRSAQGTAFASPRLAPQPS</sequence>
<evidence type="ECO:0000313" key="8">
    <source>
        <dbReference type="Proteomes" id="UP001652640"/>
    </source>
</evidence>
<feature type="region of interest" description="Disordered" evidence="7">
    <location>
        <begin position="277"/>
        <end position="350"/>
    </location>
</feature>
<evidence type="ECO:0000256" key="2">
    <source>
        <dbReference type="ARBA" id="ARBA00005292"/>
    </source>
</evidence>
<evidence type="ECO:0000256" key="7">
    <source>
        <dbReference type="SAM" id="MobiDB-lite"/>
    </source>
</evidence>
<dbReference type="Pfam" id="PF15180">
    <property type="entry name" value="NPBW"/>
    <property type="match status" value="1"/>
</dbReference>
<gene>
    <name evidence="9" type="primary">NPW</name>
</gene>
<evidence type="ECO:0000313" key="9">
    <source>
        <dbReference type="RefSeq" id="XP_070317192.1"/>
    </source>
</evidence>
<dbReference type="InterPro" id="IPR013299">
    <property type="entry name" value="Neuropept_W_pre"/>
</dbReference>
<evidence type="ECO:0000256" key="1">
    <source>
        <dbReference type="ARBA" id="ARBA00004613"/>
    </source>
</evidence>
<dbReference type="PRINTS" id="PR01888">
    <property type="entry name" value="NROPEPTIDEBW"/>
</dbReference>
<organism evidence="8 9">
    <name type="scientific">Odocoileus virginianus</name>
    <name type="common">White-tailed deer</name>
    <dbReference type="NCBI Taxonomy" id="9874"/>
    <lineage>
        <taxon>Eukaryota</taxon>
        <taxon>Metazoa</taxon>
        <taxon>Chordata</taxon>
        <taxon>Craniata</taxon>
        <taxon>Vertebrata</taxon>
        <taxon>Euteleostomi</taxon>
        <taxon>Mammalia</taxon>
        <taxon>Eutheria</taxon>
        <taxon>Laurasiatheria</taxon>
        <taxon>Artiodactyla</taxon>
        <taxon>Ruminantia</taxon>
        <taxon>Pecora</taxon>
        <taxon>Cervidae</taxon>
        <taxon>Odocoileinae</taxon>
        <taxon>Odocoileus</taxon>
    </lineage>
</organism>
<evidence type="ECO:0000256" key="3">
    <source>
        <dbReference type="ARBA" id="ARBA00022525"/>
    </source>
</evidence>
<keyword evidence="3" id="KW-0964">Secreted</keyword>
<keyword evidence="5" id="KW-0732">Signal</keyword>
<feature type="region of interest" description="Disordered" evidence="7">
    <location>
        <begin position="1"/>
        <end position="31"/>
    </location>
</feature>
<evidence type="ECO:0000256" key="6">
    <source>
        <dbReference type="ARBA" id="ARBA00023320"/>
    </source>
</evidence>
<proteinExistence type="inferred from homology"/>
<dbReference type="PANTHER" id="PTHR28553">
    <property type="entry name" value="NEUROPEPTIDE B"/>
    <property type="match status" value="1"/>
</dbReference>
<dbReference type="RefSeq" id="XP_070317192.1">
    <property type="nucleotide sequence ID" value="XM_070461091.1"/>
</dbReference>
<accession>A0ABM4HNP5</accession>
<protein>
    <submittedName>
        <fullName evidence="9">Neuropeptide W</fullName>
    </submittedName>
</protein>
<comment type="subcellular location">
    <subcellularLocation>
        <location evidence="1">Secreted</location>
    </subcellularLocation>
</comment>
<evidence type="ECO:0000256" key="4">
    <source>
        <dbReference type="ARBA" id="ARBA00022685"/>
    </source>
</evidence>
<name>A0ABM4HNP5_ODOVR</name>
<evidence type="ECO:0000256" key="5">
    <source>
        <dbReference type="ARBA" id="ARBA00022729"/>
    </source>
</evidence>
<dbReference type="GO" id="GO:0007218">
    <property type="term" value="P:neuropeptide signaling pathway"/>
    <property type="evidence" value="ECO:0007669"/>
    <property type="project" value="UniProtKB-KW"/>
</dbReference>
<keyword evidence="6 9" id="KW-0527">Neuropeptide</keyword>
<dbReference type="InterPro" id="IPR013297">
    <property type="entry name" value="Neuropept_BW_pre"/>
</dbReference>
<keyword evidence="4" id="KW-0165">Cleavage on pair of basic residues</keyword>
<reference evidence="8" key="1">
    <citation type="journal article" date="2022" name="J. Hered.">
        <title>A De Novo Chromosome-Level Genome Assembly of the White-Tailed Deer, Odocoileus Virginianus.</title>
        <authorList>
            <person name="London E.W."/>
            <person name="Roca A.L."/>
            <person name="Novakofski J.E."/>
            <person name="Mateus-Pinilla N.E."/>
        </authorList>
    </citation>
    <scope>NUCLEOTIDE SEQUENCE [LARGE SCALE GENOMIC DNA]</scope>
</reference>
<comment type="similarity">
    <text evidence="2">Belongs to the neuropeptide B/W family.</text>
</comment>
<dbReference type="PRINTS" id="PR01890">
    <property type="entry name" value="PPNRPEPTIDEW"/>
</dbReference>
<keyword evidence="8" id="KW-1185">Reference proteome</keyword>
<feature type="compositionally biased region" description="Polar residues" evidence="7">
    <location>
        <begin position="329"/>
        <end position="339"/>
    </location>
</feature>
<dbReference type="Proteomes" id="UP001652640">
    <property type="component" value="Chromosome 33"/>
</dbReference>
<dbReference type="GeneID" id="139032858"/>
<dbReference type="PANTHER" id="PTHR28553:SF2">
    <property type="entry name" value="NEUROPEPTIDE W"/>
    <property type="match status" value="1"/>
</dbReference>
<reference evidence="9" key="2">
    <citation type="submission" date="2025-08" db="UniProtKB">
        <authorList>
            <consortium name="RefSeq"/>
        </authorList>
    </citation>
    <scope>IDENTIFICATION</scope>
    <source>
        <tissue evidence="9">Tongue muscle</tissue>
    </source>
</reference>